<keyword evidence="2" id="KW-0732">Signal</keyword>
<feature type="domain" description="DUF8020" evidence="3">
    <location>
        <begin position="38"/>
        <end position="108"/>
    </location>
</feature>
<name>A0ABS4Q8V3_9NOCA</name>
<keyword evidence="5" id="KW-1185">Reference proteome</keyword>
<dbReference type="EMBL" id="JAGGMR010000001">
    <property type="protein sequence ID" value="MBP2187539.1"/>
    <property type="molecule type" value="Genomic_DNA"/>
</dbReference>
<keyword evidence="1" id="KW-0812">Transmembrane</keyword>
<dbReference type="RefSeq" id="WP_307869421.1">
    <property type="nucleotide sequence ID" value="NZ_JAGGMR010000001.1"/>
</dbReference>
<feature type="transmembrane region" description="Helical" evidence="1">
    <location>
        <begin position="137"/>
        <end position="160"/>
    </location>
</feature>
<dbReference type="InterPro" id="IPR058333">
    <property type="entry name" value="DUF8020"/>
</dbReference>
<sequence>MGNREMFLRKITAAAAPLVVAVAVGSGTASAEPAAAPPIGYQTKLVGEKIITTITGGSFELAGNSVDINDAHGNAVVTLPLSFRHDGLEFPLPHALRDGGTTLELTAVKDFTKAAPVAPIASPLENRRAMDQFSSQFAVASTIGGFIGTVIGAAIGLIGFAGGVFGLATIVTGAAIGGLVGTIIAGGPTLIIAGIELLETLNAPDGTTKWADNK</sequence>
<evidence type="ECO:0000259" key="3">
    <source>
        <dbReference type="Pfam" id="PF26059"/>
    </source>
</evidence>
<reference evidence="4 5" key="1">
    <citation type="submission" date="2021-03" db="EMBL/GenBank/DDBJ databases">
        <title>Sequencing the genomes of 1000 actinobacteria strains.</title>
        <authorList>
            <person name="Klenk H.-P."/>
        </authorList>
    </citation>
    <scope>NUCLEOTIDE SEQUENCE [LARGE SCALE GENOMIC DNA]</scope>
    <source>
        <strain evidence="4 5">DSM 45516</strain>
    </source>
</reference>
<accession>A0ABS4Q8V3</accession>
<feature type="chain" id="PRO_5046149945" description="DUF8020 domain-containing protein" evidence="2">
    <location>
        <begin position="32"/>
        <end position="214"/>
    </location>
</feature>
<evidence type="ECO:0000313" key="4">
    <source>
        <dbReference type="EMBL" id="MBP2187539.1"/>
    </source>
</evidence>
<keyword evidence="1" id="KW-0472">Membrane</keyword>
<evidence type="ECO:0000256" key="2">
    <source>
        <dbReference type="SAM" id="SignalP"/>
    </source>
</evidence>
<organism evidence="4 5">
    <name type="scientific">Nocardia goodfellowii</name>
    <dbReference type="NCBI Taxonomy" id="882446"/>
    <lineage>
        <taxon>Bacteria</taxon>
        <taxon>Bacillati</taxon>
        <taxon>Actinomycetota</taxon>
        <taxon>Actinomycetes</taxon>
        <taxon>Mycobacteriales</taxon>
        <taxon>Nocardiaceae</taxon>
        <taxon>Nocardia</taxon>
    </lineage>
</organism>
<evidence type="ECO:0000256" key="1">
    <source>
        <dbReference type="SAM" id="Phobius"/>
    </source>
</evidence>
<comment type="caution">
    <text evidence="4">The sequence shown here is derived from an EMBL/GenBank/DDBJ whole genome shotgun (WGS) entry which is preliminary data.</text>
</comment>
<dbReference type="Pfam" id="PF26059">
    <property type="entry name" value="DUF8020"/>
    <property type="match status" value="1"/>
</dbReference>
<gene>
    <name evidence="4" type="ORF">BJ987_000440</name>
</gene>
<evidence type="ECO:0000313" key="5">
    <source>
        <dbReference type="Proteomes" id="UP001519325"/>
    </source>
</evidence>
<keyword evidence="1" id="KW-1133">Transmembrane helix</keyword>
<feature type="transmembrane region" description="Helical" evidence="1">
    <location>
        <begin position="167"/>
        <end position="195"/>
    </location>
</feature>
<protein>
    <recommendedName>
        <fullName evidence="3">DUF8020 domain-containing protein</fullName>
    </recommendedName>
</protein>
<dbReference type="Proteomes" id="UP001519325">
    <property type="component" value="Unassembled WGS sequence"/>
</dbReference>
<feature type="signal peptide" evidence="2">
    <location>
        <begin position="1"/>
        <end position="31"/>
    </location>
</feature>
<proteinExistence type="predicted"/>